<dbReference type="Gene3D" id="1.20.1720.10">
    <property type="entry name" value="Multidrug resistance protein D"/>
    <property type="match status" value="1"/>
</dbReference>
<feature type="domain" description="Major facilitator superfamily (MFS) profile" evidence="8">
    <location>
        <begin position="21"/>
        <end position="514"/>
    </location>
</feature>
<evidence type="ECO:0000256" key="5">
    <source>
        <dbReference type="ARBA" id="ARBA00022989"/>
    </source>
</evidence>
<evidence type="ECO:0000256" key="2">
    <source>
        <dbReference type="ARBA" id="ARBA00022448"/>
    </source>
</evidence>
<keyword evidence="6 7" id="KW-0472">Membrane</keyword>
<evidence type="ECO:0000313" key="10">
    <source>
        <dbReference type="Proteomes" id="UP001067235"/>
    </source>
</evidence>
<comment type="caution">
    <text evidence="9">The sequence shown here is derived from an EMBL/GenBank/DDBJ whole genome shotgun (WGS) entry which is preliminary data.</text>
</comment>
<feature type="transmembrane region" description="Helical" evidence="7">
    <location>
        <begin position="276"/>
        <end position="299"/>
    </location>
</feature>
<keyword evidence="5 7" id="KW-1133">Transmembrane helix</keyword>
<dbReference type="InterPro" id="IPR020846">
    <property type="entry name" value="MFS_dom"/>
</dbReference>
<dbReference type="RefSeq" id="WP_301569128.1">
    <property type="nucleotide sequence ID" value="NZ_JAPWIE010000001.1"/>
</dbReference>
<evidence type="ECO:0000256" key="3">
    <source>
        <dbReference type="ARBA" id="ARBA00022475"/>
    </source>
</evidence>
<dbReference type="Gene3D" id="1.20.1250.20">
    <property type="entry name" value="MFS general substrate transporter like domains"/>
    <property type="match status" value="1"/>
</dbReference>
<feature type="transmembrane region" description="Helical" evidence="7">
    <location>
        <begin position="54"/>
        <end position="75"/>
    </location>
</feature>
<evidence type="ECO:0000259" key="8">
    <source>
        <dbReference type="PROSITE" id="PS50850"/>
    </source>
</evidence>
<dbReference type="PROSITE" id="PS50850">
    <property type="entry name" value="MFS"/>
    <property type="match status" value="1"/>
</dbReference>
<keyword evidence="4 7" id="KW-0812">Transmembrane</keyword>
<name>A0ABT4MNR4_GORRU</name>
<proteinExistence type="predicted"/>
<keyword evidence="3" id="KW-1003">Cell membrane</keyword>
<sequence>MTTDAATVKREEKAAGNPWAALAAIAMGVFIVALDGTITAVANPVLAKDLGASLGGLQWITNVYLLALASMLVLAGRLGDRYGKKTIFIVGIIGFGVASVGIGLSPSVMSVIVFRGLQGLFGALIITNALSLLRSTFSIEKLPWAISVFSALIGAASAGGPILGGILVESLSWRWAFLVNAPIAVVSALIGIVVIKQPARVTNTRFDVPGALLLIGALLPLTYGVIHAGEESWSAPLVWVALGAGTAMGVAFLLVERRAADPLVPLRLFRDRSISIGVTMILLTFFAMVGSLFFMLLYLQQVKGDSPMTAGLQLLPMSIANVIGATATGGLIRRWGPRPPLVIGMLLTSAGLALMTTIDLTTDFWGMCPSFAVLGLGIGLVMTASAQAVIGNASEADAGAASGVHQTASQAGGIVGTSVLGAIMATIVARRFGENASAAGVPESVVTEVSGEASRLVAQGVTPPVPSATPEIQATLADITATTFISGMHTTLWIAAVVALGGSVVALFIRRGRQTEDELILH</sequence>
<feature type="transmembrane region" description="Helical" evidence="7">
    <location>
        <begin position="311"/>
        <end position="332"/>
    </location>
</feature>
<feature type="transmembrane region" description="Helical" evidence="7">
    <location>
        <begin position="411"/>
        <end position="429"/>
    </location>
</feature>
<evidence type="ECO:0000313" key="9">
    <source>
        <dbReference type="EMBL" id="MCZ4548637.1"/>
    </source>
</evidence>
<dbReference type="CDD" id="cd17321">
    <property type="entry name" value="MFS_MMR_MDR_like"/>
    <property type="match status" value="1"/>
</dbReference>
<reference evidence="9" key="1">
    <citation type="submission" date="2022-12" db="EMBL/GenBank/DDBJ databases">
        <authorList>
            <person name="Krivoruchko A.V."/>
            <person name="Elkin A."/>
        </authorList>
    </citation>
    <scope>NUCLEOTIDE SEQUENCE</scope>
    <source>
        <strain evidence="9">IEGM 1388</strain>
    </source>
</reference>
<accession>A0ABT4MNR4</accession>
<feature type="transmembrane region" description="Helical" evidence="7">
    <location>
        <begin position="364"/>
        <end position="390"/>
    </location>
</feature>
<dbReference type="SUPFAM" id="SSF103473">
    <property type="entry name" value="MFS general substrate transporter"/>
    <property type="match status" value="1"/>
</dbReference>
<feature type="transmembrane region" description="Helical" evidence="7">
    <location>
        <begin position="173"/>
        <end position="194"/>
    </location>
</feature>
<protein>
    <submittedName>
        <fullName evidence="9">MFS transporter</fullName>
    </submittedName>
</protein>
<evidence type="ECO:0000256" key="6">
    <source>
        <dbReference type="ARBA" id="ARBA00023136"/>
    </source>
</evidence>
<feature type="transmembrane region" description="Helical" evidence="7">
    <location>
        <begin position="145"/>
        <end position="167"/>
    </location>
</feature>
<keyword evidence="10" id="KW-1185">Reference proteome</keyword>
<feature type="transmembrane region" description="Helical" evidence="7">
    <location>
        <begin position="19"/>
        <end position="42"/>
    </location>
</feature>
<dbReference type="PANTHER" id="PTHR42718:SF42">
    <property type="entry name" value="EXPORT PROTEIN"/>
    <property type="match status" value="1"/>
</dbReference>
<dbReference type="EMBL" id="JAPWIE010000001">
    <property type="protein sequence ID" value="MCZ4548637.1"/>
    <property type="molecule type" value="Genomic_DNA"/>
</dbReference>
<feature type="transmembrane region" description="Helical" evidence="7">
    <location>
        <begin position="339"/>
        <end position="358"/>
    </location>
</feature>
<feature type="transmembrane region" description="Helical" evidence="7">
    <location>
        <begin position="112"/>
        <end position="133"/>
    </location>
</feature>
<dbReference type="InterPro" id="IPR036259">
    <property type="entry name" value="MFS_trans_sf"/>
</dbReference>
<dbReference type="Pfam" id="PF07690">
    <property type="entry name" value="MFS_1"/>
    <property type="match status" value="1"/>
</dbReference>
<feature type="transmembrane region" description="Helical" evidence="7">
    <location>
        <begin position="206"/>
        <end position="226"/>
    </location>
</feature>
<dbReference type="InterPro" id="IPR011701">
    <property type="entry name" value="MFS"/>
</dbReference>
<feature type="transmembrane region" description="Helical" evidence="7">
    <location>
        <begin position="238"/>
        <end position="255"/>
    </location>
</feature>
<dbReference type="Proteomes" id="UP001067235">
    <property type="component" value="Unassembled WGS sequence"/>
</dbReference>
<feature type="transmembrane region" description="Helical" evidence="7">
    <location>
        <begin position="87"/>
        <end position="106"/>
    </location>
</feature>
<gene>
    <name evidence="9" type="ORF">O4213_01490</name>
</gene>
<evidence type="ECO:0000256" key="1">
    <source>
        <dbReference type="ARBA" id="ARBA00004651"/>
    </source>
</evidence>
<dbReference type="PANTHER" id="PTHR42718">
    <property type="entry name" value="MAJOR FACILITATOR SUPERFAMILY MULTIDRUG TRANSPORTER MFSC"/>
    <property type="match status" value="1"/>
</dbReference>
<organism evidence="9 10">
    <name type="scientific">Gordonia rubripertincta</name>
    <name type="common">Rhodococcus corallinus</name>
    <dbReference type="NCBI Taxonomy" id="36822"/>
    <lineage>
        <taxon>Bacteria</taxon>
        <taxon>Bacillati</taxon>
        <taxon>Actinomycetota</taxon>
        <taxon>Actinomycetes</taxon>
        <taxon>Mycobacteriales</taxon>
        <taxon>Gordoniaceae</taxon>
        <taxon>Gordonia</taxon>
    </lineage>
</organism>
<evidence type="ECO:0000256" key="4">
    <source>
        <dbReference type="ARBA" id="ARBA00022692"/>
    </source>
</evidence>
<keyword evidence="2" id="KW-0813">Transport</keyword>
<evidence type="ECO:0000256" key="7">
    <source>
        <dbReference type="SAM" id="Phobius"/>
    </source>
</evidence>
<dbReference type="InterPro" id="IPR004638">
    <property type="entry name" value="EmrB-like"/>
</dbReference>
<feature type="transmembrane region" description="Helical" evidence="7">
    <location>
        <begin position="492"/>
        <end position="509"/>
    </location>
</feature>
<comment type="subcellular location">
    <subcellularLocation>
        <location evidence="1">Cell membrane</location>
        <topology evidence="1">Multi-pass membrane protein</topology>
    </subcellularLocation>
</comment>
<dbReference type="NCBIfam" id="TIGR00711">
    <property type="entry name" value="efflux_EmrB"/>
    <property type="match status" value="1"/>
</dbReference>